<dbReference type="Pfam" id="PF04230">
    <property type="entry name" value="PS_pyruv_trans"/>
    <property type="match status" value="1"/>
</dbReference>
<gene>
    <name evidence="2" type="ORF">ABIA52_001013</name>
</gene>
<evidence type="ECO:0000259" key="1">
    <source>
        <dbReference type="Pfam" id="PF04230"/>
    </source>
</evidence>
<proteinExistence type="predicted"/>
<organism evidence="2 3">
    <name type="scientific">Paenarthrobacter histidinolovorans</name>
    <dbReference type="NCBI Taxonomy" id="43664"/>
    <lineage>
        <taxon>Bacteria</taxon>
        <taxon>Bacillati</taxon>
        <taxon>Actinomycetota</taxon>
        <taxon>Actinomycetes</taxon>
        <taxon>Micrococcales</taxon>
        <taxon>Micrococcaceae</taxon>
        <taxon>Paenarthrobacter</taxon>
    </lineage>
</organism>
<feature type="domain" description="Polysaccharide pyruvyl transferase" evidence="1">
    <location>
        <begin position="9"/>
        <end position="272"/>
    </location>
</feature>
<sequence>MLHAYSATNAGDGLLVEETIELLREAFSECDITIAALHPNTFNLPGINILDASPKLKGFSPELRKALNSLSSFDLVVGVGGGYIRAGHPVEALKMIAAHGYQLVKASRAKVPVAYLPQSIGPLRFGSLPLAKHFLSRMNKVYLRDDRSIHELKLANAVRIQDLATMTGTFVTRQDVSVASKPVLSVRSVRGRISDPVKALAARFGSFDGYVQSRGAGNDDTSAMASLGPDRTLSKEELLGSTGQRRVVVAVRLHAALMAINAGHWVVHLAYERKGFGAFDDLGLSDHVFNVNSFDVDKVQALIQGLLTDPERRLDYDRRLGDSRSGAAAARTQLIGDIQDLAKL</sequence>
<name>A0ABW8N278_9MICC</name>
<dbReference type="PANTHER" id="PTHR36836">
    <property type="entry name" value="COLANIC ACID BIOSYNTHESIS PROTEIN WCAK"/>
    <property type="match status" value="1"/>
</dbReference>
<evidence type="ECO:0000313" key="2">
    <source>
        <dbReference type="EMBL" id="MFK4638124.1"/>
    </source>
</evidence>
<dbReference type="InterPro" id="IPR007345">
    <property type="entry name" value="Polysacch_pyruvyl_Trfase"/>
</dbReference>
<evidence type="ECO:0000313" key="3">
    <source>
        <dbReference type="Proteomes" id="UP001620520"/>
    </source>
</evidence>
<keyword evidence="3" id="KW-1185">Reference proteome</keyword>
<protein>
    <submittedName>
        <fullName evidence="2">Polysaccharide pyruvyl transferase WcaK-like protein</fullName>
    </submittedName>
</protein>
<comment type="caution">
    <text evidence="2">The sequence shown here is derived from an EMBL/GenBank/DDBJ whole genome shotgun (WGS) entry which is preliminary data.</text>
</comment>
<dbReference type="PANTHER" id="PTHR36836:SF1">
    <property type="entry name" value="COLANIC ACID BIOSYNTHESIS PROTEIN WCAK"/>
    <property type="match status" value="1"/>
</dbReference>
<dbReference type="RefSeq" id="WP_404595711.1">
    <property type="nucleotide sequence ID" value="NZ_JBIYEW010000003.1"/>
</dbReference>
<dbReference type="Proteomes" id="UP001620520">
    <property type="component" value="Unassembled WGS sequence"/>
</dbReference>
<dbReference type="EMBL" id="JBIYEW010000003">
    <property type="protein sequence ID" value="MFK4638124.1"/>
    <property type="molecule type" value="Genomic_DNA"/>
</dbReference>
<accession>A0ABW8N278</accession>
<reference evidence="2 3" key="1">
    <citation type="submission" date="2024-10" db="EMBL/GenBank/DDBJ databases">
        <title>Novel secondary metabolite-producing bacteria for plant disease control.</title>
        <authorList>
            <person name="Chevrette M."/>
        </authorList>
    </citation>
    <scope>NUCLEOTIDE SEQUENCE [LARGE SCALE GENOMIC DNA]</scope>
    <source>
        <strain evidence="2 3">J30 TE3557</strain>
    </source>
</reference>